<dbReference type="Proteomes" id="UP000095558">
    <property type="component" value="Unassembled WGS sequence"/>
</dbReference>
<dbReference type="EMBL" id="CYZV01000012">
    <property type="protein sequence ID" value="CUO05871.1"/>
    <property type="molecule type" value="Genomic_DNA"/>
</dbReference>
<dbReference type="RefSeq" id="WP_172676152.1">
    <property type="nucleotide sequence ID" value="NZ_CYZV01000012.1"/>
</dbReference>
<dbReference type="AlphaFoldDB" id="A0A174BXE6"/>
<protein>
    <submittedName>
        <fullName evidence="1">Uncharacterized protein</fullName>
    </submittedName>
</protein>
<sequence length="43" mass="4986">MKVCELSNGKRIYPEYSSIVEICKSSGLSYQEVYDIIRKEVNL</sequence>
<name>A0A174BXE6_9CLOT</name>
<evidence type="ECO:0000313" key="2">
    <source>
        <dbReference type="Proteomes" id="UP000095558"/>
    </source>
</evidence>
<reference evidence="1 2" key="1">
    <citation type="submission" date="2015-09" db="EMBL/GenBank/DDBJ databases">
        <authorList>
            <consortium name="Pathogen Informatics"/>
        </authorList>
    </citation>
    <scope>NUCLEOTIDE SEQUENCE [LARGE SCALE GENOMIC DNA]</scope>
    <source>
        <strain evidence="1 2">2789STDY5834855</strain>
    </source>
</reference>
<gene>
    <name evidence="1" type="ORF">ERS852470_01334</name>
</gene>
<evidence type="ECO:0000313" key="1">
    <source>
        <dbReference type="EMBL" id="CUO05871.1"/>
    </source>
</evidence>
<proteinExistence type="predicted"/>
<accession>A0A174BXE6</accession>
<organism evidence="1 2">
    <name type="scientific">Clostridium disporicum</name>
    <dbReference type="NCBI Taxonomy" id="84024"/>
    <lineage>
        <taxon>Bacteria</taxon>
        <taxon>Bacillati</taxon>
        <taxon>Bacillota</taxon>
        <taxon>Clostridia</taxon>
        <taxon>Eubacteriales</taxon>
        <taxon>Clostridiaceae</taxon>
        <taxon>Clostridium</taxon>
    </lineage>
</organism>